<dbReference type="Proteomes" id="UP001216390">
    <property type="component" value="Chromosome"/>
</dbReference>
<keyword evidence="4" id="KW-1185">Reference proteome</keyword>
<evidence type="ECO:0008006" key="5">
    <source>
        <dbReference type="Google" id="ProtNLM"/>
    </source>
</evidence>
<name>A0AAE9YAU9_9ACTN</name>
<evidence type="ECO:0000313" key="4">
    <source>
        <dbReference type="Proteomes" id="UP001216390"/>
    </source>
</evidence>
<accession>A0AAE9YAU9</accession>
<dbReference type="KEGG" id="ima:PO878_09940"/>
<feature type="signal peptide" evidence="2">
    <location>
        <begin position="1"/>
        <end position="27"/>
    </location>
</feature>
<protein>
    <recommendedName>
        <fullName evidence="5">Secreted protein</fullName>
    </recommendedName>
</protein>
<evidence type="ECO:0000256" key="2">
    <source>
        <dbReference type="SAM" id="SignalP"/>
    </source>
</evidence>
<feature type="chain" id="PRO_5042178860" description="Secreted protein" evidence="2">
    <location>
        <begin position="28"/>
        <end position="161"/>
    </location>
</feature>
<organism evidence="3 4">
    <name type="scientific">Iamia majanohamensis</name>
    <dbReference type="NCBI Taxonomy" id="467976"/>
    <lineage>
        <taxon>Bacteria</taxon>
        <taxon>Bacillati</taxon>
        <taxon>Actinomycetota</taxon>
        <taxon>Acidimicrobiia</taxon>
        <taxon>Acidimicrobiales</taxon>
        <taxon>Iamiaceae</taxon>
        <taxon>Iamia</taxon>
    </lineage>
</organism>
<sequence length="161" mass="16284">MPTPSRLHRLAPAALVLGLLVGSAACSDGDTSADATTTAPPTDGAVAEDTTTTTAATEPSSSPPATPSQPTAHTATAADAVSELKAAWEAGDRARAQAIAPGDVVDALFAVPPDGFEVYGCDTGEFETSTCNYRNRSSGAFIKVTSARSDQGWQVATVTVT</sequence>
<dbReference type="EMBL" id="CP116942">
    <property type="protein sequence ID" value="WCO69046.1"/>
    <property type="molecule type" value="Genomic_DNA"/>
</dbReference>
<keyword evidence="2" id="KW-0732">Signal</keyword>
<dbReference type="PROSITE" id="PS51257">
    <property type="entry name" value="PROKAR_LIPOPROTEIN"/>
    <property type="match status" value="1"/>
</dbReference>
<dbReference type="RefSeq" id="WP_272738560.1">
    <property type="nucleotide sequence ID" value="NZ_CP116942.1"/>
</dbReference>
<dbReference type="AlphaFoldDB" id="A0AAE9YAU9"/>
<feature type="region of interest" description="Disordered" evidence="1">
    <location>
        <begin position="28"/>
        <end position="77"/>
    </location>
</feature>
<feature type="compositionally biased region" description="Low complexity" evidence="1">
    <location>
        <begin position="68"/>
        <end position="77"/>
    </location>
</feature>
<reference evidence="3" key="1">
    <citation type="submission" date="2023-01" db="EMBL/GenBank/DDBJ databases">
        <title>The diversity of Class Acidimicrobiia in South China Sea sediment environments and the proposal of Iamia marina sp. nov., a novel species of the genus Iamia.</title>
        <authorList>
            <person name="He Y."/>
            <person name="Tian X."/>
        </authorList>
    </citation>
    <scope>NUCLEOTIDE SEQUENCE</scope>
    <source>
        <strain evidence="3">DSM 19957</strain>
    </source>
</reference>
<evidence type="ECO:0000256" key="1">
    <source>
        <dbReference type="SAM" id="MobiDB-lite"/>
    </source>
</evidence>
<gene>
    <name evidence="3" type="ORF">PO878_09940</name>
</gene>
<proteinExistence type="predicted"/>
<evidence type="ECO:0000313" key="3">
    <source>
        <dbReference type="EMBL" id="WCO69046.1"/>
    </source>
</evidence>
<feature type="compositionally biased region" description="Low complexity" evidence="1">
    <location>
        <begin position="28"/>
        <end position="60"/>
    </location>
</feature>